<proteinExistence type="predicted"/>
<gene>
    <name evidence="3" type="ORF">ACHIPV_30020</name>
    <name evidence="2" type="ORF">ACHIRB_21940</name>
</gene>
<dbReference type="Proteomes" id="UP001609176">
    <property type="component" value="Unassembled WGS sequence"/>
</dbReference>
<accession>A0ABW7KUE9</accession>
<evidence type="ECO:0000313" key="2">
    <source>
        <dbReference type="EMBL" id="MFH5231205.1"/>
    </source>
</evidence>
<evidence type="ECO:0000313" key="4">
    <source>
        <dbReference type="Proteomes" id="UP001609176"/>
    </source>
</evidence>
<dbReference type="Proteomes" id="UP001609219">
    <property type="component" value="Unassembled WGS sequence"/>
</dbReference>
<keyword evidence="5" id="KW-1185">Reference proteome</keyword>
<organism evidence="3 4">
    <name type="scientific">Antrihabitans spumae</name>
    <dbReference type="NCBI Taxonomy" id="3373370"/>
    <lineage>
        <taxon>Bacteria</taxon>
        <taxon>Bacillati</taxon>
        <taxon>Actinomycetota</taxon>
        <taxon>Actinomycetes</taxon>
        <taxon>Mycobacteriales</taxon>
        <taxon>Nocardiaceae</taxon>
        <taxon>Antrihabitans</taxon>
    </lineage>
</organism>
<feature type="transmembrane region" description="Helical" evidence="1">
    <location>
        <begin position="78"/>
        <end position="95"/>
    </location>
</feature>
<dbReference type="RefSeq" id="WP_395126724.1">
    <property type="nucleotide sequence ID" value="NZ_JBIMSN010000103.1"/>
</dbReference>
<dbReference type="EMBL" id="JBIMSP010000138">
    <property type="protein sequence ID" value="MFH5246063.1"/>
    <property type="molecule type" value="Genomic_DNA"/>
</dbReference>
<reference evidence="4 5" key="1">
    <citation type="submission" date="2024-10" db="EMBL/GenBank/DDBJ databases">
        <authorList>
            <person name="Riesco R."/>
        </authorList>
    </citation>
    <scope>NUCLEOTIDE SEQUENCE [LARGE SCALE GENOMIC DNA]</scope>
    <source>
        <strain evidence="3 4">NCIMB 15448</strain>
        <strain evidence="2 5">NCIMB 15450</strain>
    </source>
</reference>
<keyword evidence="1" id="KW-0472">Membrane</keyword>
<dbReference type="EMBL" id="JBIMSN010000103">
    <property type="protein sequence ID" value="MFH5231205.1"/>
    <property type="molecule type" value="Genomic_DNA"/>
</dbReference>
<evidence type="ECO:0000256" key="1">
    <source>
        <dbReference type="SAM" id="Phobius"/>
    </source>
</evidence>
<evidence type="ECO:0000313" key="5">
    <source>
        <dbReference type="Proteomes" id="UP001609219"/>
    </source>
</evidence>
<name>A0ABW7KUE9_9NOCA</name>
<keyword evidence="1" id="KW-1133">Transmembrane helix</keyword>
<comment type="caution">
    <text evidence="3">The sequence shown here is derived from an EMBL/GenBank/DDBJ whole genome shotgun (WGS) entry which is preliminary data.</text>
</comment>
<keyword evidence="1" id="KW-0812">Transmembrane</keyword>
<evidence type="ECO:0000313" key="3">
    <source>
        <dbReference type="EMBL" id="MFH5246063.1"/>
    </source>
</evidence>
<sequence length="241" mass="26843">MNELEAELLKQQKIAKATGADADAVASAWQNNAQRMLDDYLALMRARNVAPCPILVCQERSVWQDQDRGVLRRNKGRVLVVTLTFTVLGHGWYVGTLGRFKDAKSLFCIAGRGVVESRERSSYLPYQGPLPQEGRGVEEYSGGNVKKRVDVVWTVQLRDALATGRIRADTVYCPDRSLEPGFGVHVVAPPSWEGGPDVDEAVREILESMKLDAFRARFGHHHGFDRLFSAESLAEAARTQF</sequence>
<protein>
    <submittedName>
        <fullName evidence="3">Uncharacterized protein</fullName>
    </submittedName>
</protein>